<accession>B8LWZ9</accession>
<dbReference type="STRING" id="441959.B8LWZ9"/>
<dbReference type="GeneID" id="8102404"/>
<evidence type="ECO:0000259" key="1">
    <source>
        <dbReference type="Pfam" id="PF14420"/>
    </source>
</evidence>
<dbReference type="InParanoid" id="B8LWZ9"/>
<dbReference type="HOGENOM" id="CLU_1571690_0_0_1"/>
<dbReference type="InterPro" id="IPR025676">
    <property type="entry name" value="Clr5_dom"/>
</dbReference>
<keyword evidence="3" id="KW-1185">Reference proteome</keyword>
<gene>
    <name evidence="2" type="ORF">TSTA_079870</name>
</gene>
<reference evidence="3" key="1">
    <citation type="journal article" date="2015" name="Genome Announc.">
        <title>Genome sequence of the AIDS-associated pathogen Penicillium marneffei (ATCC18224) and its near taxonomic relative Talaromyces stipitatus (ATCC10500).</title>
        <authorList>
            <person name="Nierman W.C."/>
            <person name="Fedorova-Abrams N.D."/>
            <person name="Andrianopoulos A."/>
        </authorList>
    </citation>
    <scope>NUCLEOTIDE SEQUENCE [LARGE SCALE GENOMIC DNA]</scope>
    <source>
        <strain evidence="3">ATCC 10500 / CBS 375.48 / QM 6759 / NRRL 1006</strain>
    </source>
</reference>
<dbReference type="VEuPathDB" id="FungiDB:TSTA_079870"/>
<dbReference type="AlphaFoldDB" id="B8LWZ9"/>
<dbReference type="EMBL" id="EQ962652">
    <property type="protein sequence ID" value="EED24632.1"/>
    <property type="molecule type" value="Genomic_DNA"/>
</dbReference>
<sequence length="181" mass="20991">MPAGRPPSQIDQYKQEISTSFQNGQSISNITKMLSDEYQITIHPETIRRRLKQWGVSRTNPGPRELEDKIKELYFKQGLRDKEIIRALERDGIKISQSTLTTIQLWIGLQRRVVKPEDIQHTDNIVREAVREQLNSGHIEGYGRGHLYRFFRIQGYNIARNSIQMGFSVGKMISTGDEMNM</sequence>
<evidence type="ECO:0000313" key="3">
    <source>
        <dbReference type="Proteomes" id="UP000001745"/>
    </source>
</evidence>
<name>B8LWZ9_TALSN</name>
<proteinExistence type="predicted"/>
<dbReference type="Proteomes" id="UP000001745">
    <property type="component" value="Unassembled WGS sequence"/>
</dbReference>
<dbReference type="RefSeq" id="XP_002342019.1">
    <property type="nucleotide sequence ID" value="XM_002341978.1"/>
</dbReference>
<dbReference type="Pfam" id="PF14420">
    <property type="entry name" value="Clr5"/>
    <property type="match status" value="1"/>
</dbReference>
<dbReference type="OrthoDB" id="5392716at2759"/>
<protein>
    <recommendedName>
        <fullName evidence="1">Clr5 domain-containing protein</fullName>
    </recommendedName>
</protein>
<evidence type="ECO:0000313" key="2">
    <source>
        <dbReference type="EMBL" id="EED24632.1"/>
    </source>
</evidence>
<dbReference type="PhylomeDB" id="B8LWZ9"/>
<organism evidence="2 3">
    <name type="scientific">Talaromyces stipitatus (strain ATCC 10500 / CBS 375.48 / QM 6759 / NRRL 1006)</name>
    <name type="common">Penicillium stipitatum</name>
    <dbReference type="NCBI Taxonomy" id="441959"/>
    <lineage>
        <taxon>Eukaryota</taxon>
        <taxon>Fungi</taxon>
        <taxon>Dikarya</taxon>
        <taxon>Ascomycota</taxon>
        <taxon>Pezizomycotina</taxon>
        <taxon>Eurotiomycetes</taxon>
        <taxon>Eurotiomycetidae</taxon>
        <taxon>Eurotiales</taxon>
        <taxon>Trichocomaceae</taxon>
        <taxon>Talaromyces</taxon>
        <taxon>Talaromyces sect. Talaromyces</taxon>
    </lineage>
</organism>
<feature type="domain" description="Clr5" evidence="1">
    <location>
        <begin position="7"/>
        <end position="57"/>
    </location>
</feature>